<proteinExistence type="inferred from homology"/>
<reference evidence="3 4" key="2">
    <citation type="submission" date="2018-11" db="EMBL/GenBank/DDBJ databases">
        <authorList>
            <consortium name="Pathogen Informatics"/>
        </authorList>
    </citation>
    <scope>NUCLEOTIDE SEQUENCE [LARGE SCALE GENOMIC DNA]</scope>
</reference>
<accession>A0A0N5D1K9</accession>
<dbReference type="PANTHER" id="PTHR12348:SF26">
    <property type="entry name" value="PROTEIN TSCT-1"/>
    <property type="match status" value="1"/>
</dbReference>
<evidence type="ECO:0000313" key="3">
    <source>
        <dbReference type="EMBL" id="VDN04111.1"/>
    </source>
</evidence>
<dbReference type="PANTHER" id="PTHR12348">
    <property type="entry name" value="TSC22"/>
    <property type="match status" value="1"/>
</dbReference>
<dbReference type="PROSITE" id="PS01289">
    <property type="entry name" value="TSC22"/>
    <property type="match status" value="1"/>
</dbReference>
<dbReference type="OrthoDB" id="8961796at2759"/>
<feature type="compositionally biased region" description="Polar residues" evidence="2">
    <location>
        <begin position="274"/>
        <end position="284"/>
    </location>
</feature>
<feature type="region of interest" description="Disordered" evidence="2">
    <location>
        <begin position="97"/>
        <end position="124"/>
    </location>
</feature>
<feature type="region of interest" description="Disordered" evidence="2">
    <location>
        <begin position="274"/>
        <end position="307"/>
    </location>
</feature>
<reference evidence="5" key="1">
    <citation type="submission" date="2017-02" db="UniProtKB">
        <authorList>
            <consortium name="WormBaseParasite"/>
        </authorList>
    </citation>
    <scope>IDENTIFICATION</scope>
</reference>
<dbReference type="AlphaFoldDB" id="A0A0N5D1K9"/>
<evidence type="ECO:0000313" key="4">
    <source>
        <dbReference type="Proteomes" id="UP000276776"/>
    </source>
</evidence>
<evidence type="ECO:0000313" key="5">
    <source>
        <dbReference type="WBParaSite" id="TCLT_0000673901-mRNA-1"/>
    </source>
</evidence>
<dbReference type="InterPro" id="IPR000580">
    <property type="entry name" value="TSC22/Bun"/>
</dbReference>
<comment type="similarity">
    <text evidence="1">Belongs to the TSC-22/Dip/Bun family.</text>
</comment>
<dbReference type="InterPro" id="IPR047862">
    <property type="entry name" value="TSC22/BUN_CS"/>
</dbReference>
<gene>
    <name evidence="3" type="ORF">TCLT_LOCUS6728</name>
</gene>
<keyword evidence="4" id="KW-1185">Reference proteome</keyword>
<dbReference type="OMA" id="CMEYARI"/>
<evidence type="ECO:0000256" key="1">
    <source>
        <dbReference type="ARBA" id="ARBA00007908"/>
    </source>
</evidence>
<dbReference type="SUPFAM" id="SSF58026">
    <property type="entry name" value="Delta-sleep-inducing peptide immunoreactive peptide"/>
    <property type="match status" value="1"/>
</dbReference>
<evidence type="ECO:0000256" key="2">
    <source>
        <dbReference type="SAM" id="MobiDB-lite"/>
    </source>
</evidence>
<dbReference type="Gene3D" id="1.20.5.490">
    <property type="entry name" value="Single helix bin"/>
    <property type="match status" value="1"/>
</dbReference>
<dbReference type="CDD" id="cd21936">
    <property type="entry name" value="ZIP_TSC22D"/>
    <property type="match status" value="1"/>
</dbReference>
<dbReference type="Proteomes" id="UP000276776">
    <property type="component" value="Unassembled WGS sequence"/>
</dbReference>
<dbReference type="EMBL" id="UYYF01004439">
    <property type="protein sequence ID" value="VDN04111.1"/>
    <property type="molecule type" value="Genomic_DNA"/>
</dbReference>
<protein>
    <submittedName>
        <fullName evidence="5">TSC22 domain family protein 1</fullName>
    </submittedName>
</protein>
<sequence length="331" mass="35945">MVLMHALSTVPSSCMYFSRITTIKDLDFNLAMLCNYGNSCEASERQFMGGAMHAASTYDVSSENVTTPPATSDLKTVENHRWSASSALSINSVRSTNTQTSLPSSCISQNTSSSTSSTSSREISLETWETCPEITSVLFDLLELTRTATSTSATPNVVPIDNKIEQAMDLVKTHLTFAVREEVEILRSTIVDLEAKVAHLESQNQVLRQFAPVEVVNSLAVLVQQQQQRQAHLQQHNQQICDIPSSSSSQTASFQSLLKRGLYILQNLQNTPASVQNVPKQPTSAVAPEASVPSNSSNVIQVDGSHSEKESVIAAELLHSKQSARIDGSDS</sequence>
<dbReference type="Pfam" id="PF01166">
    <property type="entry name" value="TSC22"/>
    <property type="match status" value="1"/>
</dbReference>
<dbReference type="GO" id="GO:0006357">
    <property type="term" value="P:regulation of transcription by RNA polymerase II"/>
    <property type="evidence" value="ECO:0007669"/>
    <property type="project" value="InterPro"/>
</dbReference>
<dbReference type="STRING" id="103827.A0A0N5D1K9"/>
<name>A0A0N5D1K9_THECL</name>
<feature type="compositionally biased region" description="Low complexity" evidence="2">
    <location>
        <begin position="104"/>
        <end position="120"/>
    </location>
</feature>
<organism evidence="5">
    <name type="scientific">Thelazia callipaeda</name>
    <name type="common">Oriental eyeworm</name>
    <name type="synonym">Parasitic nematode</name>
    <dbReference type="NCBI Taxonomy" id="103827"/>
    <lineage>
        <taxon>Eukaryota</taxon>
        <taxon>Metazoa</taxon>
        <taxon>Ecdysozoa</taxon>
        <taxon>Nematoda</taxon>
        <taxon>Chromadorea</taxon>
        <taxon>Rhabditida</taxon>
        <taxon>Spirurina</taxon>
        <taxon>Spiruromorpha</taxon>
        <taxon>Thelazioidea</taxon>
        <taxon>Thelaziidae</taxon>
        <taxon>Thelazia</taxon>
    </lineage>
</organism>
<dbReference type="WBParaSite" id="TCLT_0000673901-mRNA-1">
    <property type="protein sequence ID" value="TCLT_0000673901-mRNA-1"/>
    <property type="gene ID" value="TCLT_0000673901"/>
</dbReference>